<dbReference type="AlphaFoldDB" id="A0A8S1H1Z0"/>
<dbReference type="InterPro" id="IPR051016">
    <property type="entry name" value="Diverse_Substrate_AcTransf"/>
</dbReference>
<evidence type="ECO:0000313" key="5">
    <source>
        <dbReference type="EMBL" id="CAD6188698.1"/>
    </source>
</evidence>
<dbReference type="InterPro" id="IPR016181">
    <property type="entry name" value="Acyl_CoA_acyltransferase"/>
</dbReference>
<reference evidence="5" key="1">
    <citation type="submission" date="2020-10" db="EMBL/GenBank/DDBJ databases">
        <authorList>
            <person name="Kikuchi T."/>
        </authorList>
    </citation>
    <scope>NUCLEOTIDE SEQUENCE</scope>
    <source>
        <strain evidence="5">NKZ352</strain>
    </source>
</reference>
<keyword evidence="3" id="KW-0012">Acyltransferase</keyword>
<evidence type="ECO:0000256" key="2">
    <source>
        <dbReference type="ARBA" id="ARBA00022679"/>
    </source>
</evidence>
<dbReference type="EMBL" id="CAJGYM010000009">
    <property type="protein sequence ID" value="CAD6188698.1"/>
    <property type="molecule type" value="Genomic_DNA"/>
</dbReference>
<sequence>MSFNIIEATKDHATGILGLIKELAEYEKMADQVKVTEEQLANDLENKAVLGYVAEKNGNLVGMLLFYYAYSTWQGQYIHMEDLYIRESFRRSGLGRLLWRKLAQNAREKNFEVTVECSRLCKSDKNPKGGSLFRMTEEQIDKLASSPSKSSDSA</sequence>
<protein>
    <recommendedName>
        <fullName evidence="4">N-acetyltransferase domain-containing protein</fullName>
    </recommendedName>
</protein>
<organism evidence="5 6">
    <name type="scientific">Caenorhabditis auriculariae</name>
    <dbReference type="NCBI Taxonomy" id="2777116"/>
    <lineage>
        <taxon>Eukaryota</taxon>
        <taxon>Metazoa</taxon>
        <taxon>Ecdysozoa</taxon>
        <taxon>Nematoda</taxon>
        <taxon>Chromadorea</taxon>
        <taxon>Rhabditida</taxon>
        <taxon>Rhabditina</taxon>
        <taxon>Rhabditomorpha</taxon>
        <taxon>Rhabditoidea</taxon>
        <taxon>Rhabditidae</taxon>
        <taxon>Peloderinae</taxon>
        <taxon>Caenorhabditis</taxon>
    </lineage>
</organism>
<name>A0A8S1H1Z0_9PELO</name>
<dbReference type="SUPFAM" id="SSF55729">
    <property type="entry name" value="Acyl-CoA N-acyltransferases (Nat)"/>
    <property type="match status" value="1"/>
</dbReference>
<keyword evidence="6" id="KW-1185">Reference proteome</keyword>
<evidence type="ECO:0000256" key="1">
    <source>
        <dbReference type="ARBA" id="ARBA00008694"/>
    </source>
</evidence>
<dbReference type="CDD" id="cd04301">
    <property type="entry name" value="NAT_SF"/>
    <property type="match status" value="1"/>
</dbReference>
<keyword evidence="2" id="KW-0808">Transferase</keyword>
<evidence type="ECO:0000256" key="3">
    <source>
        <dbReference type="ARBA" id="ARBA00023315"/>
    </source>
</evidence>
<dbReference type="Gene3D" id="3.40.630.30">
    <property type="match status" value="1"/>
</dbReference>
<dbReference type="PANTHER" id="PTHR10545">
    <property type="entry name" value="DIAMINE N-ACETYLTRANSFERASE"/>
    <property type="match status" value="1"/>
</dbReference>
<comment type="caution">
    <text evidence="5">The sequence shown here is derived from an EMBL/GenBank/DDBJ whole genome shotgun (WGS) entry which is preliminary data.</text>
</comment>
<feature type="domain" description="N-acetyltransferase" evidence="4">
    <location>
        <begin position="3"/>
        <end position="140"/>
    </location>
</feature>
<dbReference type="PROSITE" id="PS51186">
    <property type="entry name" value="GNAT"/>
    <property type="match status" value="1"/>
</dbReference>
<dbReference type="Proteomes" id="UP000835052">
    <property type="component" value="Unassembled WGS sequence"/>
</dbReference>
<dbReference type="PANTHER" id="PTHR10545:SF29">
    <property type="entry name" value="GH14572P-RELATED"/>
    <property type="match status" value="1"/>
</dbReference>
<proteinExistence type="inferred from homology"/>
<dbReference type="GO" id="GO:0008080">
    <property type="term" value="F:N-acetyltransferase activity"/>
    <property type="evidence" value="ECO:0007669"/>
    <property type="project" value="TreeGrafter"/>
</dbReference>
<dbReference type="InterPro" id="IPR000182">
    <property type="entry name" value="GNAT_dom"/>
</dbReference>
<dbReference type="Pfam" id="PF00583">
    <property type="entry name" value="Acetyltransf_1"/>
    <property type="match status" value="1"/>
</dbReference>
<comment type="similarity">
    <text evidence="1">Belongs to the acetyltransferase family.</text>
</comment>
<evidence type="ECO:0000313" key="6">
    <source>
        <dbReference type="Proteomes" id="UP000835052"/>
    </source>
</evidence>
<accession>A0A8S1H1Z0</accession>
<dbReference type="FunFam" id="3.40.630.30:FF:000064">
    <property type="entry name" value="GNAT family acetyltransferase"/>
    <property type="match status" value="1"/>
</dbReference>
<dbReference type="OrthoDB" id="7305308at2759"/>
<evidence type="ECO:0000259" key="4">
    <source>
        <dbReference type="PROSITE" id="PS51186"/>
    </source>
</evidence>
<gene>
    <name evidence="5" type="ORF">CAUJ_LOCUS4617</name>
</gene>